<feature type="compositionally biased region" description="Basic and acidic residues" evidence="2">
    <location>
        <begin position="1"/>
        <end position="19"/>
    </location>
</feature>
<evidence type="ECO:0000256" key="3">
    <source>
        <dbReference type="SAM" id="Phobius"/>
    </source>
</evidence>
<protein>
    <submittedName>
        <fullName evidence="5">Cell division protein FtsK</fullName>
    </submittedName>
</protein>
<keyword evidence="5" id="KW-0132">Cell division</keyword>
<evidence type="ECO:0000313" key="6">
    <source>
        <dbReference type="Proteomes" id="UP000643165"/>
    </source>
</evidence>
<dbReference type="InterPro" id="IPR027417">
    <property type="entry name" value="P-loop_NTPase"/>
</dbReference>
<keyword evidence="1" id="KW-0547">Nucleotide-binding</keyword>
<feature type="transmembrane region" description="Helical" evidence="3">
    <location>
        <begin position="173"/>
        <end position="194"/>
    </location>
</feature>
<proteinExistence type="predicted"/>
<keyword evidence="3" id="KW-1133">Transmembrane helix</keyword>
<keyword evidence="1" id="KW-0067">ATP-binding</keyword>
<name>A0ABQ4IVQ2_9ACTN</name>
<dbReference type="InterPro" id="IPR002543">
    <property type="entry name" value="FtsK_dom"/>
</dbReference>
<keyword evidence="3" id="KW-0812">Transmembrane</keyword>
<evidence type="ECO:0000256" key="2">
    <source>
        <dbReference type="SAM" id="MobiDB-lite"/>
    </source>
</evidence>
<evidence type="ECO:0000256" key="1">
    <source>
        <dbReference type="PROSITE-ProRule" id="PRU00289"/>
    </source>
</evidence>
<dbReference type="GO" id="GO:0051301">
    <property type="term" value="P:cell division"/>
    <property type="evidence" value="ECO:0007669"/>
    <property type="project" value="UniProtKB-KW"/>
</dbReference>
<dbReference type="SUPFAM" id="SSF52540">
    <property type="entry name" value="P-loop containing nucleoside triphosphate hydrolases"/>
    <property type="match status" value="1"/>
</dbReference>
<keyword evidence="6" id="KW-1185">Reference proteome</keyword>
<dbReference type="RefSeq" id="WP_203998391.1">
    <property type="nucleotide sequence ID" value="NZ_BOPB01000012.1"/>
</dbReference>
<gene>
    <name evidence="5" type="ORF">Vlu01_26300</name>
</gene>
<feature type="region of interest" description="Disordered" evidence="2">
    <location>
        <begin position="1"/>
        <end position="67"/>
    </location>
</feature>
<keyword evidence="5" id="KW-0131">Cell cycle</keyword>
<evidence type="ECO:0000259" key="4">
    <source>
        <dbReference type="PROSITE" id="PS50901"/>
    </source>
</evidence>
<dbReference type="PROSITE" id="PS50901">
    <property type="entry name" value="FTSK"/>
    <property type="match status" value="1"/>
</dbReference>
<accession>A0ABQ4IVQ2</accession>
<dbReference type="Gene3D" id="3.40.50.300">
    <property type="entry name" value="P-loop containing nucleotide triphosphate hydrolases"/>
    <property type="match status" value="1"/>
</dbReference>
<feature type="binding site" evidence="1">
    <location>
        <begin position="377"/>
        <end position="384"/>
    </location>
    <ligand>
        <name>ATP</name>
        <dbReference type="ChEBI" id="CHEBI:30616"/>
    </ligand>
</feature>
<sequence length="726" mass="79147">MTAPDGDRFDWHAAERDLNTPDAEVVDLDAARSRRESAAPDNDPAEAATGPRLVDSPAAQRSPRFTVAGLQDAKRRPIVPAWLRSRAELRDAARWTVGHLFHAGTYHLTRSPKYAGKLAWRAPRGAYRILTGWGRWLFDLQGEHVRQVLADKGDAELYLKVSRLRDQRVRWRGFVTAAVVLGVLPALGIAYALAPPEARYATLAALLAALGALGRPADKPLLDTAVMVPKVQKLTSDVVVRALGNLGITGINQAISKGDRGKDWFPAPITRDGPGWRADVELPNGVTATEVIEKREKLAAGLSRPLGCVWPEGQPEVHPGRLVLWVGDQDMSKARKPAWPLLKAGTVDLFRPQPFGTDPRGRWVDLTLMFMAMVIGSIPRMGKTFALREVLLIAALDPRAEIHAYDLKGTGDLSALEQVAHRYRAGEEDDDIEYAVAGMRELRDELRRRAKVIRDLPRDLCPENKVTPQLASKKSLGLHPLVIGVDECQKWFEHPEYGKELEAISTDLVKRGPALGIIPVFATQRPDAKSLPTGISANASTRFCLKVMGQTENDMVLGTSQYKQGIRATMFAWTDKGTGYFVGEGADARITTTVNIDGPLAERIAAHARAAREAAGRLTGHALGEQPATAPTLSFNLLEDIAAVVPASEAKVWCRTVAARLAELRPDVYGGWDAEQVTVALKPFGVKVGQTWGTDPDTGKGANRGGFERAAIIAAIAERNRKRDAS</sequence>
<dbReference type="Proteomes" id="UP000643165">
    <property type="component" value="Unassembled WGS sequence"/>
</dbReference>
<organism evidence="5 6">
    <name type="scientific">Micromonospora lutea</name>
    <dbReference type="NCBI Taxonomy" id="419825"/>
    <lineage>
        <taxon>Bacteria</taxon>
        <taxon>Bacillati</taxon>
        <taxon>Actinomycetota</taxon>
        <taxon>Actinomycetes</taxon>
        <taxon>Micromonosporales</taxon>
        <taxon>Micromonosporaceae</taxon>
        <taxon>Micromonospora</taxon>
    </lineage>
</organism>
<feature type="compositionally biased region" description="Basic and acidic residues" evidence="2">
    <location>
        <begin position="29"/>
        <end position="38"/>
    </location>
</feature>
<reference evidence="5 6" key="1">
    <citation type="submission" date="2021-01" db="EMBL/GenBank/DDBJ databases">
        <title>Whole genome shotgun sequence of Verrucosispora lutea NBRC 106530.</title>
        <authorList>
            <person name="Komaki H."/>
            <person name="Tamura T."/>
        </authorList>
    </citation>
    <scope>NUCLEOTIDE SEQUENCE [LARGE SCALE GENOMIC DNA]</scope>
    <source>
        <strain evidence="5 6">NBRC 106530</strain>
    </source>
</reference>
<feature type="domain" description="FtsK" evidence="4">
    <location>
        <begin position="357"/>
        <end position="554"/>
    </location>
</feature>
<dbReference type="EMBL" id="BOPB01000012">
    <property type="protein sequence ID" value="GIJ22006.1"/>
    <property type="molecule type" value="Genomic_DNA"/>
</dbReference>
<keyword evidence="3" id="KW-0472">Membrane</keyword>
<evidence type="ECO:0000313" key="5">
    <source>
        <dbReference type="EMBL" id="GIJ22006.1"/>
    </source>
</evidence>
<comment type="caution">
    <text evidence="5">The sequence shown here is derived from an EMBL/GenBank/DDBJ whole genome shotgun (WGS) entry which is preliminary data.</text>
</comment>